<evidence type="ECO:0000313" key="1">
    <source>
        <dbReference type="EMBL" id="EAQ77077.1"/>
    </source>
</evidence>
<organism evidence="1 2">
    <name type="scientific">Blastopirellula marina DSM 3645</name>
    <dbReference type="NCBI Taxonomy" id="314230"/>
    <lineage>
        <taxon>Bacteria</taxon>
        <taxon>Pseudomonadati</taxon>
        <taxon>Planctomycetota</taxon>
        <taxon>Planctomycetia</taxon>
        <taxon>Pirellulales</taxon>
        <taxon>Pirellulaceae</taxon>
        <taxon>Blastopirellula</taxon>
    </lineage>
</organism>
<dbReference type="HOGENOM" id="CLU_074094_0_0_0"/>
<dbReference type="PROSITE" id="PS51257">
    <property type="entry name" value="PROKAR_LIPOPROTEIN"/>
    <property type="match status" value="1"/>
</dbReference>
<sequence>MCGWILRLCILTAIGGMSGCALWGRSAAPLILPEVASDNLVILADFELPAEAVMRASVESLRTDLSSTLQTPMEDVPIQVHLYRDVAAYQSVVAQRFPQLAGRRAVFVTDASGAHIYAHWTEHVVTDLRHELTHAYLHANIGRLPLWLDEGLAEYFEVPPQPGRMNVEHLPVLNGALQNGGWRPNLDRLAALERPEAMTQLDYAEAWLWTHYLMSGSQRDLITAKLAAERRQELIDPIPLQIRHVNSNAELGATQYLTAISTR</sequence>
<evidence type="ECO:0008006" key="3">
    <source>
        <dbReference type="Google" id="ProtNLM"/>
    </source>
</evidence>
<accession>A4A2B1</accession>
<dbReference type="RefSeq" id="WP_002653019.1">
    <property type="nucleotide sequence ID" value="NZ_CH672376.1"/>
</dbReference>
<dbReference type="OrthoDB" id="249876at2"/>
<name>A4A2B1_9BACT</name>
<comment type="caution">
    <text evidence="1">The sequence shown here is derived from an EMBL/GenBank/DDBJ whole genome shotgun (WGS) entry which is preliminary data.</text>
</comment>
<dbReference type="eggNOG" id="ENOG5032AT8">
    <property type="taxonomic scope" value="Bacteria"/>
</dbReference>
<dbReference type="EMBL" id="AANZ01000043">
    <property type="protein sequence ID" value="EAQ77077.1"/>
    <property type="molecule type" value="Genomic_DNA"/>
</dbReference>
<evidence type="ECO:0000313" key="2">
    <source>
        <dbReference type="Proteomes" id="UP000004358"/>
    </source>
</evidence>
<protein>
    <recommendedName>
        <fullName evidence="3">DUF1570 domain-containing protein</fullName>
    </recommendedName>
</protein>
<gene>
    <name evidence="1" type="ORF">DSM3645_25624</name>
</gene>
<dbReference type="Proteomes" id="UP000004358">
    <property type="component" value="Unassembled WGS sequence"/>
</dbReference>
<dbReference type="AlphaFoldDB" id="A4A2B1"/>
<reference evidence="1 2" key="1">
    <citation type="submission" date="2006-02" db="EMBL/GenBank/DDBJ databases">
        <authorList>
            <person name="Amann R."/>
            <person name="Ferriera S."/>
            <person name="Johnson J."/>
            <person name="Kravitz S."/>
            <person name="Halpern A."/>
            <person name="Remington K."/>
            <person name="Beeson K."/>
            <person name="Tran B."/>
            <person name="Rogers Y.-H."/>
            <person name="Friedman R."/>
            <person name="Venter J.C."/>
        </authorList>
    </citation>
    <scope>NUCLEOTIDE SEQUENCE [LARGE SCALE GENOMIC DNA]</scope>
    <source>
        <strain evidence="1 2">DSM 3645</strain>
    </source>
</reference>
<proteinExistence type="predicted"/>